<reference evidence="4" key="1">
    <citation type="submission" date="2020-08" db="EMBL/GenBank/DDBJ databases">
        <title>Multicomponent nature underlies the extraordinary mechanical properties of spider dragline silk.</title>
        <authorList>
            <person name="Kono N."/>
            <person name="Nakamura H."/>
            <person name="Mori M."/>
            <person name="Yoshida Y."/>
            <person name="Ohtoshi R."/>
            <person name="Malay A.D."/>
            <person name="Moran D.A.P."/>
            <person name="Tomita M."/>
            <person name="Numata K."/>
            <person name="Arakawa K."/>
        </authorList>
    </citation>
    <scope>NUCLEOTIDE SEQUENCE</scope>
</reference>
<dbReference type="PANTHER" id="PTHR20966">
    <property type="entry name" value="ANKYRIN REPEAT AND SOCS BOX PROTEIN 17"/>
    <property type="match status" value="1"/>
</dbReference>
<evidence type="ECO:0000256" key="1">
    <source>
        <dbReference type="ARBA" id="ARBA00022786"/>
    </source>
</evidence>
<dbReference type="PROSITE" id="PS50225">
    <property type="entry name" value="SOCS"/>
    <property type="match status" value="1"/>
</dbReference>
<comment type="caution">
    <text evidence="4">The sequence shown here is derived from an EMBL/GenBank/DDBJ whole genome shotgun (WGS) entry which is preliminary data.</text>
</comment>
<dbReference type="Gene3D" id="1.10.750.20">
    <property type="entry name" value="SOCS box"/>
    <property type="match status" value="1"/>
</dbReference>
<dbReference type="InterPro" id="IPR039147">
    <property type="entry name" value="ASB17"/>
</dbReference>
<dbReference type="PANTHER" id="PTHR20966:SF2">
    <property type="entry name" value="ANKYRIN REPEAT AND SOCS BOX PROTEIN 17"/>
    <property type="match status" value="1"/>
</dbReference>
<dbReference type="Proteomes" id="UP000886998">
    <property type="component" value="Unassembled WGS sequence"/>
</dbReference>
<proteinExistence type="predicted"/>
<evidence type="ECO:0000313" key="5">
    <source>
        <dbReference type="Proteomes" id="UP000886998"/>
    </source>
</evidence>
<sequence length="95" mass="11130">MLWRSVADAFVTSNEMINSLWKFSSNPNFMDGEPVMICNMVNRICPRTVSRPRMLQHLCRCSIRQRLAENYRLPDGIQKLGLPTLMENYIDLEHD</sequence>
<dbReference type="Pfam" id="PF07525">
    <property type="entry name" value="SOCS_box"/>
    <property type="match status" value="1"/>
</dbReference>
<accession>A0A8X6IHF8</accession>
<dbReference type="InterPro" id="IPR036036">
    <property type="entry name" value="SOCS_box-like_dom_sf"/>
</dbReference>
<organism evidence="4 5">
    <name type="scientific">Trichonephila inaurata madagascariensis</name>
    <dbReference type="NCBI Taxonomy" id="2747483"/>
    <lineage>
        <taxon>Eukaryota</taxon>
        <taxon>Metazoa</taxon>
        <taxon>Ecdysozoa</taxon>
        <taxon>Arthropoda</taxon>
        <taxon>Chelicerata</taxon>
        <taxon>Arachnida</taxon>
        <taxon>Araneae</taxon>
        <taxon>Araneomorphae</taxon>
        <taxon>Entelegynae</taxon>
        <taxon>Araneoidea</taxon>
        <taxon>Nephilidae</taxon>
        <taxon>Trichonephila</taxon>
        <taxon>Trichonephila inaurata</taxon>
    </lineage>
</organism>
<dbReference type="FunFam" id="1.10.750.20:FF:000001">
    <property type="entry name" value="Ankyrin repeat and SOCS box containing 1"/>
    <property type="match status" value="1"/>
</dbReference>
<name>A0A8X6IHF8_9ARAC</name>
<dbReference type="SUPFAM" id="SSF158235">
    <property type="entry name" value="SOCS box-like"/>
    <property type="match status" value="1"/>
</dbReference>
<evidence type="ECO:0000256" key="2">
    <source>
        <dbReference type="ARBA" id="ARBA00023043"/>
    </source>
</evidence>
<keyword evidence="2" id="KW-0040">ANK repeat</keyword>
<dbReference type="EMBL" id="BMAV01025648">
    <property type="protein sequence ID" value="GFS43297.1"/>
    <property type="molecule type" value="Genomic_DNA"/>
</dbReference>
<evidence type="ECO:0000259" key="3">
    <source>
        <dbReference type="PROSITE" id="PS50225"/>
    </source>
</evidence>
<dbReference type="CDD" id="cd03587">
    <property type="entry name" value="SOCS"/>
    <property type="match status" value="1"/>
</dbReference>
<dbReference type="OrthoDB" id="6418867at2759"/>
<evidence type="ECO:0000313" key="4">
    <source>
        <dbReference type="EMBL" id="GFS43297.1"/>
    </source>
</evidence>
<keyword evidence="1" id="KW-0833">Ubl conjugation pathway</keyword>
<keyword evidence="5" id="KW-1185">Reference proteome</keyword>
<dbReference type="GO" id="GO:0035556">
    <property type="term" value="P:intracellular signal transduction"/>
    <property type="evidence" value="ECO:0007669"/>
    <property type="project" value="InterPro"/>
</dbReference>
<dbReference type="AlphaFoldDB" id="A0A8X6IHF8"/>
<dbReference type="InterPro" id="IPR001496">
    <property type="entry name" value="SOCS_box"/>
</dbReference>
<feature type="domain" description="SOCS box" evidence="3">
    <location>
        <begin position="50"/>
        <end position="91"/>
    </location>
</feature>
<dbReference type="SMART" id="SM00969">
    <property type="entry name" value="SOCS_box"/>
    <property type="match status" value="1"/>
</dbReference>
<protein>
    <recommendedName>
        <fullName evidence="3">SOCS box domain-containing protein</fullName>
    </recommendedName>
</protein>
<gene>
    <name evidence="4" type="ORF">TNIN_130481</name>
</gene>